<dbReference type="EMBL" id="DWWU01000038">
    <property type="protein sequence ID" value="HJC15960.1"/>
    <property type="molecule type" value="Genomic_DNA"/>
</dbReference>
<dbReference type="SUPFAM" id="SSF48371">
    <property type="entry name" value="ARM repeat"/>
    <property type="match status" value="1"/>
</dbReference>
<dbReference type="Proteomes" id="UP000823849">
    <property type="component" value="Unassembled WGS sequence"/>
</dbReference>
<protein>
    <submittedName>
        <fullName evidence="1">DNA alkylation repair protein</fullName>
    </submittedName>
</protein>
<reference evidence="1" key="2">
    <citation type="submission" date="2021-04" db="EMBL/GenBank/DDBJ databases">
        <authorList>
            <person name="Gilroy R."/>
        </authorList>
    </citation>
    <scope>NUCLEOTIDE SEQUENCE</scope>
    <source>
        <strain evidence="1">CHK185-5351</strain>
    </source>
</reference>
<sequence length="256" mass="29904">MTEEQMIGWLREEAEEKYRDFSSSLLPGVPKEKIMGVRIPKLRKLAATIVREGCGEYLQAEPGNTFEEIMLRGMVIGRAGGTFEEILPRIQEYLPLIDNWSVCDSFCASLKTTEKYPEKMWEFLLECLKSDRTYTVRFAVVMMLQYYVNEKYLKQVLARMEEVETEEYYVRMAVAWAVSVCYVKAPEEVLGWLAQRRLDEETWKKALQKILESRRLPAGEKERIRKLRSVYAESRAEHETTVPAAARTIVNSEYRN</sequence>
<dbReference type="CDD" id="cd06561">
    <property type="entry name" value="AlkD_like"/>
    <property type="match status" value="1"/>
</dbReference>
<dbReference type="InterPro" id="IPR016024">
    <property type="entry name" value="ARM-type_fold"/>
</dbReference>
<dbReference type="Pfam" id="PF08713">
    <property type="entry name" value="DNA_alkylation"/>
    <property type="match status" value="1"/>
</dbReference>
<reference evidence="1" key="1">
    <citation type="journal article" date="2021" name="PeerJ">
        <title>Extensive microbial diversity within the chicken gut microbiome revealed by metagenomics and culture.</title>
        <authorList>
            <person name="Gilroy R."/>
            <person name="Ravi A."/>
            <person name="Getino M."/>
            <person name="Pursley I."/>
            <person name="Horton D.L."/>
            <person name="Alikhan N.F."/>
            <person name="Baker D."/>
            <person name="Gharbi K."/>
            <person name="Hall N."/>
            <person name="Watson M."/>
            <person name="Adriaenssens E.M."/>
            <person name="Foster-Nyarko E."/>
            <person name="Jarju S."/>
            <person name="Secka A."/>
            <person name="Antonio M."/>
            <person name="Oren A."/>
            <person name="Chaudhuri R.R."/>
            <person name="La Ragione R."/>
            <person name="Hildebrand F."/>
            <person name="Pallen M.J."/>
        </authorList>
    </citation>
    <scope>NUCLEOTIDE SEQUENCE</scope>
    <source>
        <strain evidence="1">CHK185-5351</strain>
    </source>
</reference>
<evidence type="ECO:0000313" key="1">
    <source>
        <dbReference type="EMBL" id="HJC15960.1"/>
    </source>
</evidence>
<evidence type="ECO:0000313" key="2">
    <source>
        <dbReference type="Proteomes" id="UP000823849"/>
    </source>
</evidence>
<gene>
    <name evidence="1" type="ORF">H9705_09095</name>
</gene>
<dbReference type="PANTHER" id="PTHR34070">
    <property type="entry name" value="ARMADILLO-TYPE FOLD"/>
    <property type="match status" value="1"/>
</dbReference>
<dbReference type="PANTHER" id="PTHR34070:SF1">
    <property type="entry name" value="DNA ALKYLATION REPAIR PROTEIN"/>
    <property type="match status" value="1"/>
</dbReference>
<organism evidence="1 2">
    <name type="scientific">Candidatus Fusicatenibacter intestinigallinarum</name>
    <dbReference type="NCBI Taxonomy" id="2838598"/>
    <lineage>
        <taxon>Bacteria</taxon>
        <taxon>Bacillati</taxon>
        <taxon>Bacillota</taxon>
        <taxon>Clostridia</taxon>
        <taxon>Lachnospirales</taxon>
        <taxon>Lachnospiraceae</taxon>
        <taxon>Fusicatenibacter</taxon>
    </lineage>
</organism>
<name>A0A9D2NAX2_9FIRM</name>
<proteinExistence type="predicted"/>
<accession>A0A9D2NAX2</accession>
<dbReference type="Gene3D" id="1.25.10.90">
    <property type="match status" value="1"/>
</dbReference>
<dbReference type="AlphaFoldDB" id="A0A9D2NAX2"/>
<dbReference type="InterPro" id="IPR014825">
    <property type="entry name" value="DNA_alkylation"/>
</dbReference>
<comment type="caution">
    <text evidence="1">The sequence shown here is derived from an EMBL/GenBank/DDBJ whole genome shotgun (WGS) entry which is preliminary data.</text>
</comment>